<dbReference type="HOGENOM" id="CLU_3216408_0_0_9"/>
<reference evidence="1 2" key="2">
    <citation type="journal article" date="2011" name="J. Bacteriol.">
        <title>Complete genome sequence of a carbon monoxide-utilizing acetogen, Eubacterium limosum KIST612.</title>
        <authorList>
            <person name="Roh H."/>
            <person name="Ko H.J."/>
            <person name="Kim D."/>
            <person name="Choi D.G."/>
            <person name="Park S."/>
            <person name="Kim S."/>
            <person name="Chang I.S."/>
            <person name="Choi I.G."/>
        </authorList>
    </citation>
    <scope>NUCLEOTIDE SEQUENCE [LARGE SCALE GENOMIC DNA]</scope>
    <source>
        <strain evidence="1 2">KIST612</strain>
    </source>
</reference>
<name>E3GQW4_9FIRM</name>
<sequence>MYAQKIKKDLLNFLRIIKLMFKQKKPLPEKQRFFKNLYEFSYFP</sequence>
<protein>
    <submittedName>
        <fullName evidence="1">Uncharacterized protein</fullName>
    </submittedName>
</protein>
<dbReference type="KEGG" id="elm:ELI_4472"/>
<dbReference type="AlphaFoldDB" id="E3GQW4"/>
<organism evidence="1 2">
    <name type="scientific">Eubacterium callanderi</name>
    <dbReference type="NCBI Taxonomy" id="53442"/>
    <lineage>
        <taxon>Bacteria</taxon>
        <taxon>Bacillati</taxon>
        <taxon>Bacillota</taxon>
        <taxon>Clostridia</taxon>
        <taxon>Eubacteriales</taxon>
        <taxon>Eubacteriaceae</taxon>
        <taxon>Eubacterium</taxon>
    </lineage>
</organism>
<dbReference type="EMBL" id="CP002273">
    <property type="protein sequence ID" value="ADO39406.1"/>
    <property type="molecule type" value="Genomic_DNA"/>
</dbReference>
<keyword evidence="2" id="KW-1185">Reference proteome</keyword>
<evidence type="ECO:0000313" key="1">
    <source>
        <dbReference type="EMBL" id="ADO39406.1"/>
    </source>
</evidence>
<accession>E3GQW4</accession>
<gene>
    <name evidence="1" type="ordered locus">ELI_4472</name>
</gene>
<evidence type="ECO:0000313" key="2">
    <source>
        <dbReference type="Proteomes" id="UP000006873"/>
    </source>
</evidence>
<dbReference type="Proteomes" id="UP000006873">
    <property type="component" value="Chromosome"/>
</dbReference>
<proteinExistence type="predicted"/>
<reference key="1">
    <citation type="submission" date="2010-09" db="EMBL/GenBank/DDBJ databases">
        <authorList>
            <person name="Roh H."/>
            <person name="Ko H.-J."/>
            <person name="Kim D."/>
            <person name="Choi D.G."/>
            <person name="Park S."/>
            <person name="Kim S."/>
            <person name="Kim K.H."/>
            <person name="Chang I.S."/>
            <person name="Choi I.-G."/>
        </authorList>
    </citation>
    <scope>NUCLEOTIDE SEQUENCE</scope>
    <source>
        <strain>KIST612</strain>
    </source>
</reference>